<feature type="region of interest" description="Disordered" evidence="9">
    <location>
        <begin position="763"/>
        <end position="860"/>
    </location>
</feature>
<feature type="region of interest" description="Disordered" evidence="9">
    <location>
        <begin position="1"/>
        <end position="61"/>
    </location>
</feature>
<evidence type="ECO:0000256" key="1">
    <source>
        <dbReference type="ARBA" id="ARBA00001849"/>
    </source>
</evidence>
<dbReference type="PANTHER" id="PTHR23355:SF9">
    <property type="entry name" value="DIS3-LIKE EXONUCLEASE 2"/>
    <property type="match status" value="1"/>
</dbReference>
<dbReference type="GO" id="GO:0005829">
    <property type="term" value="C:cytosol"/>
    <property type="evidence" value="ECO:0007669"/>
    <property type="project" value="TreeGrafter"/>
</dbReference>
<dbReference type="EMBL" id="AP024110">
    <property type="protein sequence ID" value="BCM25265.1"/>
    <property type="molecule type" value="Genomic_DNA"/>
</dbReference>
<dbReference type="InterPro" id="IPR022966">
    <property type="entry name" value="RNase_II/R_CS"/>
</dbReference>
<feature type="compositionally biased region" description="Basic residues" evidence="9">
    <location>
        <begin position="845"/>
        <end position="860"/>
    </location>
</feature>
<keyword evidence="12" id="KW-1185">Reference proteome</keyword>
<comment type="subcellular location">
    <subcellularLocation>
        <location evidence="2 8">Cytoplasm</location>
    </subcellularLocation>
</comment>
<dbReference type="InterPro" id="IPR004476">
    <property type="entry name" value="RNase_II/RNase_R"/>
</dbReference>
<protein>
    <recommendedName>
        <fullName evidence="8">Ribonuclease R</fullName>
        <shortName evidence="8">RNase R</shortName>
        <ecNumber evidence="8">3.1.13.1</ecNumber>
    </recommendedName>
</protein>
<evidence type="ECO:0000256" key="9">
    <source>
        <dbReference type="SAM" id="MobiDB-lite"/>
    </source>
</evidence>
<reference evidence="11" key="1">
    <citation type="journal article" date="2021" name="Arch. Microbiol.">
        <title>Methyloradius palustris gen. nov., sp. nov., a methanol-oxidizing bacterium isolated from snow.</title>
        <authorList>
            <person name="Miyadera T."/>
            <person name="Kojima H."/>
            <person name="Fukui M."/>
        </authorList>
    </citation>
    <scope>NUCLEOTIDE SEQUENCE</scope>
    <source>
        <strain evidence="11">Zm11</strain>
    </source>
</reference>
<sequence>MSTKNNRTKTASKSTKGSTKPSKSVRSHPVKAKTSPFSVPVSFSSTSRQADPHAKREASNYANPLPSREFILDTMVEQGVPLKVEDLYHLLDIGVDEQEIFNRRLNAMEREGQVMRNRKGALCVAEKLHLIAGKVVGHADGFGFLIPDDKAKLGSEDIFLSPKEMSQVMHGDRVMVRQAGIDRRGRPEGKIVEVLERATNKLVGRLIREQGVTLVSAEDKRINQDILVPPGQDMNAKPGQVVVVELIEQPSSYAKPIGKVIEILGNYADSGMEIEIALRKHQLPYEFPRAAVAQAEKYPRLVQESDWRGRIDLRELPLITIDGETARDFDDAVFCEPQGKGWRLVVAIADVSFYVKPSDALDKEAFDRGNSVYFPRRVIPMLPEALSNGLCSLNPDVERLCMVCDMQIDAMGTVKHYKFYPSVMLSKARMTYTKVFEMLSEPEGELAKEFNWLMPHVQHLYALYKVLLASRERRGAIEFDSQETLMIFNENGKIDRIEATSRNDAHRLIEECMLAANVCASDFLKENDHPALYRIHEGPTPEKLEALRTFMGEFGFGVGGGDTPHAKDYGKLLARIKGRPDEQLLQTVLLRSMQQAVYSPDNIGHFGLAYESYTHFTSPIRRYPDLIIHRAIKAVLNGEKYNAGDWHALGQHCSMTERRADDATRDVNAWLKCYYMQDKIGEVFEGTVAGVTSFGLFIALDGIYVEGLLHVTELGNDYFNYDKARHEMAGERTGVRYRLGDRLRIKVSRVDLETSKIDFVLAPKGDETSSDEDTDDVAQANSSPYSKSAVVKPGSAARSKSASANANSPRNKSINLKSASPKSSGAKVSSKAKPVSKAKPASTAKPKKTTNQKAKKVTSR</sequence>
<dbReference type="AlphaFoldDB" id="A0A8D5G0S9"/>
<comment type="function">
    <text evidence="8">3'-5' exoribonuclease that releases 5'-nucleoside monophosphates and is involved in maturation of structured RNAs.</text>
</comment>
<dbReference type="GO" id="GO:0006402">
    <property type="term" value="P:mRNA catabolic process"/>
    <property type="evidence" value="ECO:0007669"/>
    <property type="project" value="TreeGrafter"/>
</dbReference>
<dbReference type="InterPro" id="IPR040476">
    <property type="entry name" value="CSD2"/>
</dbReference>
<dbReference type="PROSITE" id="PS01175">
    <property type="entry name" value="RIBONUCLEASE_II"/>
    <property type="match status" value="1"/>
</dbReference>
<dbReference type="GO" id="GO:0008859">
    <property type="term" value="F:exoribonuclease II activity"/>
    <property type="evidence" value="ECO:0007669"/>
    <property type="project" value="UniProtKB-UniRule"/>
</dbReference>
<feature type="compositionally biased region" description="Low complexity" evidence="9">
    <location>
        <begin position="795"/>
        <end position="844"/>
    </location>
</feature>
<dbReference type="EC" id="3.1.13.1" evidence="8"/>
<dbReference type="InterPro" id="IPR003029">
    <property type="entry name" value="S1_domain"/>
</dbReference>
<evidence type="ECO:0000313" key="11">
    <source>
        <dbReference type="EMBL" id="BCM25265.1"/>
    </source>
</evidence>
<dbReference type="GO" id="GO:0003723">
    <property type="term" value="F:RNA binding"/>
    <property type="evidence" value="ECO:0007669"/>
    <property type="project" value="UniProtKB-UniRule"/>
</dbReference>
<dbReference type="Proteomes" id="UP000826722">
    <property type="component" value="Chromosome"/>
</dbReference>
<dbReference type="InterPro" id="IPR050180">
    <property type="entry name" value="RNR_Ribonuclease"/>
</dbReference>
<dbReference type="PANTHER" id="PTHR23355">
    <property type="entry name" value="RIBONUCLEASE"/>
    <property type="match status" value="1"/>
</dbReference>
<dbReference type="SUPFAM" id="SSF50249">
    <property type="entry name" value="Nucleic acid-binding proteins"/>
    <property type="match status" value="4"/>
</dbReference>
<gene>
    <name evidence="8 11" type="primary">rnr</name>
    <name evidence="11" type="ORF">ZMTM_15240</name>
</gene>
<dbReference type="PROSITE" id="PS50126">
    <property type="entry name" value="S1"/>
    <property type="match status" value="1"/>
</dbReference>
<dbReference type="InterPro" id="IPR001900">
    <property type="entry name" value="RNase_II/R"/>
</dbReference>
<evidence type="ECO:0000259" key="10">
    <source>
        <dbReference type="PROSITE" id="PS50126"/>
    </source>
</evidence>
<dbReference type="NCBIfam" id="TIGR00358">
    <property type="entry name" value="3_prime_RNase"/>
    <property type="match status" value="1"/>
</dbReference>
<evidence type="ECO:0000256" key="3">
    <source>
        <dbReference type="ARBA" id="ARBA00022490"/>
    </source>
</evidence>
<proteinExistence type="inferred from homology"/>
<accession>A0A8D5G0S9</accession>
<dbReference type="SMART" id="SM00357">
    <property type="entry name" value="CSP"/>
    <property type="match status" value="1"/>
</dbReference>
<dbReference type="Pfam" id="PF17876">
    <property type="entry name" value="CSD2"/>
    <property type="match status" value="1"/>
</dbReference>
<comment type="similarity">
    <text evidence="8">Belongs to the RNR ribonuclease family. RNase R subfamily.</text>
</comment>
<dbReference type="CDD" id="cd04471">
    <property type="entry name" value="S1_RNase_R"/>
    <property type="match status" value="1"/>
</dbReference>
<dbReference type="SMART" id="SM00955">
    <property type="entry name" value="RNB"/>
    <property type="match status" value="1"/>
</dbReference>
<keyword evidence="4 8" id="KW-0540">Nuclease</keyword>
<dbReference type="Pfam" id="PF08206">
    <property type="entry name" value="OB_RNB"/>
    <property type="match status" value="1"/>
</dbReference>
<dbReference type="NCBIfam" id="TIGR02063">
    <property type="entry name" value="RNase_R"/>
    <property type="match status" value="1"/>
</dbReference>
<organism evidence="11 12">
    <name type="scientific">Methyloradius palustris</name>
    <dbReference type="NCBI Taxonomy" id="2778876"/>
    <lineage>
        <taxon>Bacteria</taxon>
        <taxon>Pseudomonadati</taxon>
        <taxon>Pseudomonadota</taxon>
        <taxon>Betaproteobacteria</taxon>
        <taxon>Nitrosomonadales</taxon>
        <taxon>Methylophilaceae</taxon>
        <taxon>Methyloradius</taxon>
    </lineage>
</organism>
<keyword evidence="7 8" id="KW-0694">RNA-binding</keyword>
<feature type="compositionally biased region" description="Low complexity" evidence="9">
    <location>
        <begin position="8"/>
        <end position="22"/>
    </location>
</feature>
<dbReference type="InterPro" id="IPR011805">
    <property type="entry name" value="RNase_R"/>
</dbReference>
<evidence type="ECO:0000256" key="6">
    <source>
        <dbReference type="ARBA" id="ARBA00022839"/>
    </source>
</evidence>
<evidence type="ECO:0000256" key="4">
    <source>
        <dbReference type="ARBA" id="ARBA00022722"/>
    </source>
</evidence>
<dbReference type="InterPro" id="IPR011129">
    <property type="entry name" value="CSD"/>
</dbReference>
<feature type="domain" description="S1 motif" evidence="10">
    <location>
        <begin position="681"/>
        <end position="762"/>
    </location>
</feature>
<evidence type="ECO:0000256" key="2">
    <source>
        <dbReference type="ARBA" id="ARBA00004496"/>
    </source>
</evidence>
<dbReference type="Pfam" id="PF00575">
    <property type="entry name" value="S1"/>
    <property type="match status" value="1"/>
</dbReference>
<evidence type="ECO:0000256" key="7">
    <source>
        <dbReference type="ARBA" id="ARBA00022884"/>
    </source>
</evidence>
<evidence type="ECO:0000256" key="5">
    <source>
        <dbReference type="ARBA" id="ARBA00022801"/>
    </source>
</evidence>
<keyword evidence="5 8" id="KW-0378">Hydrolase</keyword>
<dbReference type="HAMAP" id="MF_01895">
    <property type="entry name" value="RNase_R"/>
    <property type="match status" value="1"/>
</dbReference>
<dbReference type="InterPro" id="IPR013223">
    <property type="entry name" value="RNase_B_OB_dom"/>
</dbReference>
<dbReference type="InterPro" id="IPR012340">
    <property type="entry name" value="NA-bd_OB-fold"/>
</dbReference>
<comment type="catalytic activity">
    <reaction evidence="1 8">
        <text>Exonucleolytic cleavage in the 3'- to 5'-direction to yield nucleoside 5'-phosphates.</text>
        <dbReference type="EC" id="3.1.13.1"/>
    </reaction>
</comment>
<keyword evidence="3 8" id="KW-0963">Cytoplasm</keyword>
<name>A0A8D5G0S9_9PROT</name>
<evidence type="ECO:0000313" key="12">
    <source>
        <dbReference type="Proteomes" id="UP000826722"/>
    </source>
</evidence>
<dbReference type="Pfam" id="PF00773">
    <property type="entry name" value="RNB"/>
    <property type="match status" value="1"/>
</dbReference>
<evidence type="ECO:0000256" key="8">
    <source>
        <dbReference type="HAMAP-Rule" id="MF_01895"/>
    </source>
</evidence>
<dbReference type="KEGG" id="mpau:ZMTM_15240"/>
<dbReference type="SMART" id="SM00316">
    <property type="entry name" value="S1"/>
    <property type="match status" value="1"/>
</dbReference>
<dbReference type="Gene3D" id="2.40.50.140">
    <property type="entry name" value="Nucleic acid-binding proteins"/>
    <property type="match status" value="2"/>
</dbReference>
<keyword evidence="6 8" id="KW-0269">Exonuclease</keyword>
<feature type="compositionally biased region" description="Low complexity" evidence="9">
    <location>
        <begin position="34"/>
        <end position="47"/>
    </location>
</feature>